<reference evidence="2" key="1">
    <citation type="journal article" date="2019" name="Int. J. Syst. Evol. Microbiol.">
        <title>The Global Catalogue of Microorganisms (GCM) 10K type strain sequencing project: providing services to taxonomists for standard genome sequencing and annotation.</title>
        <authorList>
            <consortium name="The Broad Institute Genomics Platform"/>
            <consortium name="The Broad Institute Genome Sequencing Center for Infectious Disease"/>
            <person name="Wu L."/>
            <person name="Ma J."/>
        </authorList>
    </citation>
    <scope>NUCLEOTIDE SEQUENCE [LARGE SCALE GENOMIC DNA]</scope>
    <source>
        <strain evidence="2">KACC 13778</strain>
    </source>
</reference>
<evidence type="ECO:0000313" key="2">
    <source>
        <dbReference type="Proteomes" id="UP001595956"/>
    </source>
</evidence>
<evidence type="ECO:0000313" key="1">
    <source>
        <dbReference type="EMBL" id="MFC5494426.1"/>
    </source>
</evidence>
<organism evidence="1 2">
    <name type="scientific">Nocardioides caricicola</name>
    <dbReference type="NCBI Taxonomy" id="634770"/>
    <lineage>
        <taxon>Bacteria</taxon>
        <taxon>Bacillati</taxon>
        <taxon>Actinomycetota</taxon>
        <taxon>Actinomycetes</taxon>
        <taxon>Propionibacteriales</taxon>
        <taxon>Nocardioidaceae</taxon>
        <taxon>Nocardioides</taxon>
    </lineage>
</organism>
<name>A0ABW0N373_9ACTN</name>
<sequence length="202" mass="20230">MIVGIVLGLLILTSMVLFSVVLPEATGDDEGSETHESLSFTLPDTLPGGYAAADLESSFDGGELAAQAAAIAEQQGGSTEYGNEVLPEVLDTSAVTRSYVVNGTEAVFVQVMQAEGGAFSPSSLTDPESTDGAGGITMQKVGDGVCILTSGATQMGAPGPTASECQVSHDGVTVQVSSDTVAAEDLVGLAADVFKAAVEPAA</sequence>
<evidence type="ECO:0008006" key="3">
    <source>
        <dbReference type="Google" id="ProtNLM"/>
    </source>
</evidence>
<protein>
    <recommendedName>
        <fullName evidence="3">DUF4245 domain-containing protein</fullName>
    </recommendedName>
</protein>
<gene>
    <name evidence="1" type="ORF">ACFPKY_15025</name>
</gene>
<accession>A0ABW0N373</accession>
<proteinExistence type="predicted"/>
<dbReference type="Proteomes" id="UP001595956">
    <property type="component" value="Unassembled WGS sequence"/>
</dbReference>
<comment type="caution">
    <text evidence="1">The sequence shown here is derived from an EMBL/GenBank/DDBJ whole genome shotgun (WGS) entry which is preliminary data.</text>
</comment>
<keyword evidence="2" id="KW-1185">Reference proteome</keyword>
<dbReference type="EMBL" id="JBHSMD010000005">
    <property type="protein sequence ID" value="MFC5494426.1"/>
    <property type="molecule type" value="Genomic_DNA"/>
</dbReference>